<comment type="caution">
    <text evidence="2">The sequence shown here is derived from an EMBL/GenBank/DDBJ whole genome shotgun (WGS) entry which is preliminary data.</text>
</comment>
<reference evidence="2" key="1">
    <citation type="journal article" date="2015" name="Nature">
        <title>Complex archaea that bridge the gap between prokaryotes and eukaryotes.</title>
        <authorList>
            <person name="Spang A."/>
            <person name="Saw J.H."/>
            <person name="Jorgensen S.L."/>
            <person name="Zaremba-Niedzwiedzka K."/>
            <person name="Martijn J."/>
            <person name="Lind A.E."/>
            <person name="van Eijk R."/>
            <person name="Schleper C."/>
            <person name="Guy L."/>
            <person name="Ettema T.J."/>
        </authorList>
    </citation>
    <scope>NUCLEOTIDE SEQUENCE</scope>
</reference>
<sequence length="186" mass="20631">YTEDSAKGQGNPVTPSPEHVTQALSEEPEAEGTPSSPLRSEEEGAEPPFEGPQERESVESLRERLRNSPNGQGSIHILSEWAKGQYPEDRVPRDLHQNVGQLVRQVGEKTLVQVMHDAAEYPRDDYLEYVRGVLRDPKAATEGKKVDAKEWIRRYGLPQVKDPDGGGDEPTDDQVGGQEDPEEPPV</sequence>
<accession>A0A0F9CHC8</accession>
<feature type="non-terminal residue" evidence="2">
    <location>
        <position position="1"/>
    </location>
</feature>
<dbReference type="AlphaFoldDB" id="A0A0F9CHC8"/>
<proteinExistence type="predicted"/>
<evidence type="ECO:0000256" key="1">
    <source>
        <dbReference type="SAM" id="MobiDB-lite"/>
    </source>
</evidence>
<feature type="compositionally biased region" description="Basic and acidic residues" evidence="1">
    <location>
        <begin position="52"/>
        <end position="66"/>
    </location>
</feature>
<evidence type="ECO:0000313" key="2">
    <source>
        <dbReference type="EMBL" id="KKL05101.1"/>
    </source>
</evidence>
<gene>
    <name evidence="2" type="ORF">LCGC14_2609440</name>
</gene>
<feature type="region of interest" description="Disordered" evidence="1">
    <location>
        <begin position="155"/>
        <end position="186"/>
    </location>
</feature>
<protein>
    <submittedName>
        <fullName evidence="2">Uncharacterized protein</fullName>
    </submittedName>
</protein>
<dbReference type="EMBL" id="LAZR01044258">
    <property type="protein sequence ID" value="KKL05101.1"/>
    <property type="molecule type" value="Genomic_DNA"/>
</dbReference>
<name>A0A0F9CHC8_9ZZZZ</name>
<organism evidence="2">
    <name type="scientific">marine sediment metagenome</name>
    <dbReference type="NCBI Taxonomy" id="412755"/>
    <lineage>
        <taxon>unclassified sequences</taxon>
        <taxon>metagenomes</taxon>
        <taxon>ecological metagenomes</taxon>
    </lineage>
</organism>
<feature type="region of interest" description="Disordered" evidence="1">
    <location>
        <begin position="1"/>
        <end position="76"/>
    </location>
</feature>